<proteinExistence type="predicted"/>
<dbReference type="Proteomes" id="UP000186351">
    <property type="component" value="Chromosome"/>
</dbReference>
<protein>
    <recommendedName>
        <fullName evidence="1">Phosphatidylglycerol lysyltransferase C-terminal domain-containing protein</fullName>
    </recommendedName>
</protein>
<keyword evidence="3" id="KW-1185">Reference proteome</keyword>
<evidence type="ECO:0000259" key="1">
    <source>
        <dbReference type="Pfam" id="PF09924"/>
    </source>
</evidence>
<dbReference type="Gene3D" id="3.40.630.30">
    <property type="match status" value="1"/>
</dbReference>
<dbReference type="PANTHER" id="PTHR41373">
    <property type="entry name" value="DUF2156 DOMAIN-CONTAINING PROTEIN"/>
    <property type="match status" value="1"/>
</dbReference>
<dbReference type="OrthoDB" id="9765580at2"/>
<dbReference type="KEGG" id="pary:A4V02_10570"/>
<dbReference type="AlphaFoldDB" id="A0A1B1SBB5"/>
<accession>A0A1Z2XH88</accession>
<dbReference type="STRING" id="1796646.A4V02_10570"/>
<dbReference type="Pfam" id="PF09924">
    <property type="entry name" value="LPG_synthase_C"/>
    <property type="match status" value="1"/>
</dbReference>
<dbReference type="InterPro" id="IPR016181">
    <property type="entry name" value="Acyl_CoA_acyltransferase"/>
</dbReference>
<gene>
    <name evidence="2" type="ORF">A4V02_10570</name>
</gene>
<dbReference type="SUPFAM" id="SSF55729">
    <property type="entry name" value="Acyl-CoA N-acyltransferases (Nat)"/>
    <property type="match status" value="2"/>
</dbReference>
<evidence type="ECO:0000313" key="2">
    <source>
        <dbReference type="EMBL" id="ANU64104.2"/>
    </source>
</evidence>
<feature type="domain" description="Phosphatidylglycerol lysyltransferase C-terminal" evidence="1">
    <location>
        <begin position="113"/>
        <end position="385"/>
    </location>
</feature>
<evidence type="ECO:0000313" key="3">
    <source>
        <dbReference type="Proteomes" id="UP000186351"/>
    </source>
</evidence>
<dbReference type="InterPro" id="IPR024320">
    <property type="entry name" value="LPG_synthase_C"/>
</dbReference>
<dbReference type="PANTHER" id="PTHR41373:SF1">
    <property type="entry name" value="PHOSPHATIDYLGLYCEROL LYSYLTRANSFERASE C-TERMINAL DOMAIN-CONTAINING PROTEIN"/>
    <property type="match status" value="1"/>
</dbReference>
<reference evidence="3" key="1">
    <citation type="submission" date="2016-04" db="EMBL/GenBank/DDBJ databases">
        <title>Complete Genome Sequences of Twelve Strains of a Stable Defined Moderately Diverse Mouse Microbiota 2 (sDMDMm2).</title>
        <authorList>
            <person name="Uchimura Y."/>
            <person name="Wyss M."/>
            <person name="Brugiroux S."/>
            <person name="Limenitakis J.P."/>
            <person name="Stecher B."/>
            <person name="McCoy K.D."/>
            <person name="Macpherson A.J."/>
        </authorList>
    </citation>
    <scope>NUCLEOTIDE SEQUENCE [LARGE SCALE GENOMIC DNA]</scope>
    <source>
        <strain evidence="3">YL27</strain>
    </source>
</reference>
<sequence>MLVIDLYLIHKPQSGRRMSHDMEKRGVYRKLRAYNQFQCVAAKVWVFLRQCKHLCYSFCFIINPWYNGIIHTGCYESTIICFMYLSTTAVIPRLRFHKMDYNAVATISPLLARSHSRTCDYTIAGMIMWAHYFNYEYAIVDNTLFVKGVEENDRTTPAFSIPIGEMPLSDAAALLKEYCMAENIPLVFSAVPEDRVEELRQLGECRIEELTDWADYLYNARDLATLSGNRYSKKRNHVNRFTSDHPGASLVDLTPDMVPRIKTFLDTLPPDEEHVTAQIERNEVMRLLDHWDSLPMDGAALMTPDRGIVAFAIGEVIADTLYVHIEKMLHDINGAGETINKEFAAMMLDRYGVTFINREEDAGDEGLRRAKESYHPLMMLRKYNVAFSG</sequence>
<name>A0A1B1SBB5_9BACT</name>
<dbReference type="EMBL" id="CP015402">
    <property type="protein sequence ID" value="ANU64104.2"/>
    <property type="molecule type" value="Genomic_DNA"/>
</dbReference>
<organism evidence="2 3">
    <name type="scientific">Muribaculum intestinale</name>
    <dbReference type="NCBI Taxonomy" id="1796646"/>
    <lineage>
        <taxon>Bacteria</taxon>
        <taxon>Pseudomonadati</taxon>
        <taxon>Bacteroidota</taxon>
        <taxon>Bacteroidia</taxon>
        <taxon>Bacteroidales</taxon>
        <taxon>Muribaculaceae</taxon>
        <taxon>Muribaculum</taxon>
    </lineage>
</organism>
<accession>A0A1B1SBB5</accession>
<dbReference type="InterPro" id="IPR016732">
    <property type="entry name" value="UCP018688"/>
</dbReference>